<gene>
    <name evidence="3" type="ORF">D9Q98_005141</name>
</gene>
<dbReference type="OrthoDB" id="5696at2759"/>
<evidence type="ECO:0000259" key="2">
    <source>
        <dbReference type="Pfam" id="PF09353"/>
    </source>
</evidence>
<dbReference type="AlphaFoldDB" id="A0A9D4TNW6"/>
<protein>
    <recommendedName>
        <fullName evidence="2">DUF1995 domain-containing protein</fullName>
    </recommendedName>
</protein>
<dbReference type="EMBL" id="SIDB01000007">
    <property type="protein sequence ID" value="KAI3430548.1"/>
    <property type="molecule type" value="Genomic_DNA"/>
</dbReference>
<evidence type="ECO:0000313" key="3">
    <source>
        <dbReference type="EMBL" id="KAI3430548.1"/>
    </source>
</evidence>
<keyword evidence="4" id="KW-1185">Reference proteome</keyword>
<name>A0A9D4TNW6_CHLVU</name>
<evidence type="ECO:0000256" key="1">
    <source>
        <dbReference type="SAM" id="MobiDB-lite"/>
    </source>
</evidence>
<evidence type="ECO:0000313" key="4">
    <source>
        <dbReference type="Proteomes" id="UP001055712"/>
    </source>
</evidence>
<sequence>MVSCLAKARACSAAPCSAAHSCRRHRLAPTIFAAGKANQLAALHRRPCPARASSSDEQAVPELAAGQQDAAAGAGSGEQFAVLGPRDDDILPDSLTDALEDSCRATVEALERGVDRCIVEILLPELWDPLSGPVYAEEGDQQRFWKLTRRFLDNLAVSMPGKRIRAIYPDVGVSAMLRNQWTDAAFEFAALNDRKPVTEQDDIVVLAAPDPMGADAAIRITRGLAEGQSLVMFNPRLASGDVGVGLAIRRMRDSFLSRFTTTYSLRPIAEVGSVFRRYPGSWQVFVQDPDVQGRYKLVAERLSRPGGEALDYILMEAFGEMEGGEGGKEGGSGGTSFVNQVGLTLSSLQRFMRSLSQ</sequence>
<dbReference type="Pfam" id="PF09353">
    <property type="entry name" value="DUF1995"/>
    <property type="match status" value="1"/>
</dbReference>
<dbReference type="InterPro" id="IPR018962">
    <property type="entry name" value="DUF1995"/>
</dbReference>
<dbReference type="InterPro" id="IPR053021">
    <property type="entry name" value="Chloroplast_ADK"/>
</dbReference>
<comment type="caution">
    <text evidence="3">The sequence shown here is derived from an EMBL/GenBank/DDBJ whole genome shotgun (WGS) entry which is preliminary data.</text>
</comment>
<feature type="region of interest" description="Disordered" evidence="1">
    <location>
        <begin position="47"/>
        <end position="68"/>
    </location>
</feature>
<reference evidence="3" key="2">
    <citation type="submission" date="2020-11" db="EMBL/GenBank/DDBJ databases">
        <authorList>
            <person name="Cecchin M."/>
            <person name="Marcolungo L."/>
            <person name="Rossato M."/>
            <person name="Girolomoni L."/>
            <person name="Cosentino E."/>
            <person name="Cuine S."/>
            <person name="Li-Beisson Y."/>
            <person name="Delledonne M."/>
            <person name="Ballottari M."/>
        </authorList>
    </citation>
    <scope>NUCLEOTIDE SEQUENCE</scope>
    <source>
        <strain evidence="3">211/11P</strain>
        <tissue evidence="3">Whole cell</tissue>
    </source>
</reference>
<dbReference type="Proteomes" id="UP001055712">
    <property type="component" value="Unassembled WGS sequence"/>
</dbReference>
<organism evidence="3 4">
    <name type="scientific">Chlorella vulgaris</name>
    <name type="common">Green alga</name>
    <dbReference type="NCBI Taxonomy" id="3077"/>
    <lineage>
        <taxon>Eukaryota</taxon>
        <taxon>Viridiplantae</taxon>
        <taxon>Chlorophyta</taxon>
        <taxon>core chlorophytes</taxon>
        <taxon>Trebouxiophyceae</taxon>
        <taxon>Chlorellales</taxon>
        <taxon>Chlorellaceae</taxon>
        <taxon>Chlorella clade</taxon>
        <taxon>Chlorella</taxon>
    </lineage>
</organism>
<reference evidence="3" key="1">
    <citation type="journal article" date="2019" name="Plant J.">
        <title>Chlorella vulgaris genome assembly and annotation reveals the molecular basis for metabolic acclimation to high light conditions.</title>
        <authorList>
            <person name="Cecchin M."/>
            <person name="Marcolungo L."/>
            <person name="Rossato M."/>
            <person name="Girolomoni L."/>
            <person name="Cosentino E."/>
            <person name="Cuine S."/>
            <person name="Li-Beisson Y."/>
            <person name="Delledonne M."/>
            <person name="Ballottari M."/>
        </authorList>
    </citation>
    <scope>NUCLEOTIDE SEQUENCE</scope>
    <source>
        <strain evidence="3">211/11P</strain>
    </source>
</reference>
<dbReference type="PANTHER" id="PTHR35509:SF1">
    <property type="entry name" value="DOMAIN PROTEIN, PUTATIVE (DUF1995)-RELATED"/>
    <property type="match status" value="1"/>
</dbReference>
<dbReference type="PANTHER" id="PTHR35509">
    <property type="entry name" value="DOMAIN PROTEIN, PUTATIVE (DUF1995)-RELATED"/>
    <property type="match status" value="1"/>
</dbReference>
<accession>A0A9D4TNW6</accession>
<proteinExistence type="predicted"/>
<feature type="domain" description="DUF1995" evidence="2">
    <location>
        <begin position="92"/>
        <end position="311"/>
    </location>
</feature>